<evidence type="ECO:0000313" key="7">
    <source>
        <dbReference type="EMBL" id="AWK06989.1"/>
    </source>
</evidence>
<evidence type="ECO:0000313" key="8">
    <source>
        <dbReference type="Proteomes" id="UP000245250"/>
    </source>
</evidence>
<dbReference type="InterPro" id="IPR050884">
    <property type="entry name" value="CNP_phosphodiesterase-III"/>
</dbReference>
<evidence type="ECO:0000256" key="4">
    <source>
        <dbReference type="ARBA" id="ARBA00025742"/>
    </source>
</evidence>
<dbReference type="GO" id="GO:0046872">
    <property type="term" value="F:metal ion binding"/>
    <property type="evidence" value="ECO:0007669"/>
    <property type="project" value="UniProtKB-KW"/>
</dbReference>
<reference evidence="7 8" key="1">
    <citation type="submission" date="2018-05" db="EMBL/GenBank/DDBJ databases">
        <title>Genome sequencing of Flavobacterium sp. HYN0056.</title>
        <authorList>
            <person name="Yi H."/>
            <person name="Baek C."/>
        </authorList>
    </citation>
    <scope>NUCLEOTIDE SEQUENCE [LARGE SCALE GENOMIC DNA]</scope>
    <source>
        <strain evidence="7 8">HYN0056</strain>
    </source>
</reference>
<dbReference type="Proteomes" id="UP000245250">
    <property type="component" value="Chromosome"/>
</dbReference>
<sequence>MKSNMIERKIRIAVVSDLHCHPEIPYGNKDGAVNATYLYTDLLRKSDHPIESLIPVVKDETVDLVICPGDLTDKSNVQGFISGWNYVLELKDLLKSDEVIATIGNHDVDSFNNHSSYSFEIAKKIKRNFPLEKNEECETFWSKGCVFVERENYRVLVINSCHFHHNKANSSSGKVDEEIFIYINEYLEKVDDNKIKIALTHHHPIDHSRFELGEYDKIVNADEFLNVLGENKFDLLIHGHKHDPLLRYHNTTKTSYRLPIFSSGSFSSISNLEYTSVRNYFHIINLEKTEKAIGEIFSWTYFPKQGWKKNYDENGFAPHAGFGNEKKLEEIVNEVEKIVGDKPFETWENVISDVRELKNLIPQELEQINKMFIGAKLKTDEPICNFPQLIFKIK</sequence>
<keyword evidence="2" id="KW-0378">Hydrolase</keyword>
<accession>A0A2S1YSD4</accession>
<dbReference type="InterPro" id="IPR057846">
    <property type="entry name" value="wHTH-Calcineurin_assc"/>
</dbReference>
<keyword evidence="8" id="KW-1185">Reference proteome</keyword>
<dbReference type="Gene3D" id="3.60.21.10">
    <property type="match status" value="1"/>
</dbReference>
<dbReference type="RefSeq" id="WP_109194387.1">
    <property type="nucleotide sequence ID" value="NZ_CP029255.1"/>
</dbReference>
<gene>
    <name evidence="7" type="ORF">HYN56_23255</name>
</gene>
<comment type="similarity">
    <text evidence="4">Belongs to the cyclic nucleotide phosphodiesterase class-III family.</text>
</comment>
<dbReference type="EMBL" id="CP029255">
    <property type="protein sequence ID" value="AWK06989.1"/>
    <property type="molecule type" value="Genomic_DNA"/>
</dbReference>
<dbReference type="PANTHER" id="PTHR42988:SF2">
    <property type="entry name" value="CYCLIC NUCLEOTIDE PHOSPHODIESTERASE CBUA0032-RELATED"/>
    <property type="match status" value="1"/>
</dbReference>
<dbReference type="AlphaFoldDB" id="A0A2S1YSD4"/>
<proteinExistence type="inferred from homology"/>
<dbReference type="SUPFAM" id="SSF56300">
    <property type="entry name" value="Metallo-dependent phosphatases"/>
    <property type="match status" value="1"/>
</dbReference>
<evidence type="ECO:0000259" key="5">
    <source>
        <dbReference type="Pfam" id="PF00149"/>
    </source>
</evidence>
<evidence type="ECO:0000259" key="6">
    <source>
        <dbReference type="Pfam" id="PF24408"/>
    </source>
</evidence>
<evidence type="ECO:0000256" key="1">
    <source>
        <dbReference type="ARBA" id="ARBA00022723"/>
    </source>
</evidence>
<dbReference type="GO" id="GO:0016787">
    <property type="term" value="F:hydrolase activity"/>
    <property type="evidence" value="ECO:0007669"/>
    <property type="project" value="UniProtKB-KW"/>
</dbReference>
<dbReference type="OrthoDB" id="9785415at2"/>
<dbReference type="Pfam" id="PF24408">
    <property type="entry name" value="wHTH-Calcineurin_assc"/>
    <property type="match status" value="1"/>
</dbReference>
<dbReference type="InterPro" id="IPR029052">
    <property type="entry name" value="Metallo-depent_PP-like"/>
</dbReference>
<feature type="domain" description="Calcineurin-like phosphoesterase" evidence="5">
    <location>
        <begin position="10"/>
        <end position="244"/>
    </location>
</feature>
<name>A0A2S1YSD4_9FLAO</name>
<organism evidence="7 8">
    <name type="scientific">Flavobacterium crocinum</name>
    <dbReference type="NCBI Taxonomy" id="2183896"/>
    <lineage>
        <taxon>Bacteria</taxon>
        <taxon>Pseudomonadati</taxon>
        <taxon>Bacteroidota</taxon>
        <taxon>Flavobacteriia</taxon>
        <taxon>Flavobacteriales</taxon>
        <taxon>Flavobacteriaceae</taxon>
        <taxon>Flavobacterium</taxon>
    </lineage>
</organism>
<feature type="domain" description="Calcineurin" evidence="6">
    <location>
        <begin position="320"/>
        <end position="370"/>
    </location>
</feature>
<dbReference type="Pfam" id="PF00149">
    <property type="entry name" value="Metallophos"/>
    <property type="match status" value="1"/>
</dbReference>
<keyword evidence="3" id="KW-0408">Iron</keyword>
<keyword evidence="1" id="KW-0479">Metal-binding</keyword>
<evidence type="ECO:0000256" key="2">
    <source>
        <dbReference type="ARBA" id="ARBA00022801"/>
    </source>
</evidence>
<dbReference type="PANTHER" id="PTHR42988">
    <property type="entry name" value="PHOSPHOHYDROLASE"/>
    <property type="match status" value="1"/>
</dbReference>
<dbReference type="KEGG" id="fcr:HYN56_23255"/>
<protein>
    <submittedName>
        <fullName evidence="7">Uncharacterized protein</fullName>
    </submittedName>
</protein>
<dbReference type="InterPro" id="IPR004843">
    <property type="entry name" value="Calcineurin-like_PHP"/>
</dbReference>
<evidence type="ECO:0000256" key="3">
    <source>
        <dbReference type="ARBA" id="ARBA00023004"/>
    </source>
</evidence>